<dbReference type="SUPFAM" id="SSF56112">
    <property type="entry name" value="Protein kinase-like (PK-like)"/>
    <property type="match status" value="1"/>
</dbReference>
<dbReference type="InterPro" id="IPR017441">
    <property type="entry name" value="Protein_kinase_ATP_BS"/>
</dbReference>
<reference evidence="5" key="3">
    <citation type="submission" date="2015-04" db="UniProtKB">
        <authorList>
            <consortium name="EnsemblPlants"/>
        </authorList>
    </citation>
    <scope>IDENTIFICATION</scope>
    <source>
        <strain evidence="5">cv. Jemalong A17</strain>
    </source>
</reference>
<keyword evidence="2" id="KW-1133">Transmembrane helix</keyword>
<dbReference type="PROSITE" id="PS50011">
    <property type="entry name" value="PROTEIN_KINASE_DOM"/>
    <property type="match status" value="1"/>
</dbReference>
<feature type="transmembrane region" description="Helical" evidence="2">
    <location>
        <begin position="35"/>
        <end position="55"/>
    </location>
</feature>
<keyword evidence="4" id="KW-0808">Transferase</keyword>
<dbReference type="PANTHER" id="PTHR45631">
    <property type="entry name" value="OS07G0107800 PROTEIN-RELATED"/>
    <property type="match status" value="1"/>
</dbReference>
<dbReference type="KEGG" id="mtr:11425517"/>
<feature type="domain" description="Protein kinase" evidence="3">
    <location>
        <begin position="90"/>
        <end position="214"/>
    </location>
</feature>
<dbReference type="Gene3D" id="1.10.510.10">
    <property type="entry name" value="Transferase(Phosphotransferase) domain 1"/>
    <property type="match status" value="1"/>
</dbReference>
<sequence>MIINILASLSSFSVDDNPDLCMTESCKKKNFTVQLVASFSALVVILLISFGFWIFRRQKAVVTPSNSKERGSMKSKHQNFNYSEILNITDNFKTIIGEGGFGKVYFGILQDQTEVIVKRLSPSSMQGYKEFHSEAQLLMIVHHRNLVPLLGYCDEGQTKALIYEYMANGNLQHILENSNILSWNERLNIAVDTAHGKVLFMAACFLHCAPLHCP</sequence>
<keyword evidence="4" id="KW-0675">Receptor</keyword>
<gene>
    <name evidence="5" type="primary">11425517</name>
    <name evidence="4" type="ordered locus">MTR_8g014860</name>
</gene>
<dbReference type="Proteomes" id="UP000002051">
    <property type="component" value="Chromosome 8"/>
</dbReference>
<dbReference type="Pfam" id="PF07714">
    <property type="entry name" value="PK_Tyr_Ser-Thr"/>
    <property type="match status" value="1"/>
</dbReference>
<dbReference type="EnsemblPlants" id="KEH18229">
    <property type="protein sequence ID" value="KEH18229"/>
    <property type="gene ID" value="MTR_8g014860"/>
</dbReference>
<accession>A0A072TL40</accession>
<keyword evidence="1" id="KW-0067">ATP-binding</keyword>
<evidence type="ECO:0000313" key="6">
    <source>
        <dbReference type="Proteomes" id="UP000002051"/>
    </source>
</evidence>
<dbReference type="InterPro" id="IPR000719">
    <property type="entry name" value="Prot_kinase_dom"/>
</dbReference>
<dbReference type="SMART" id="SM00219">
    <property type="entry name" value="TyrKc"/>
    <property type="match status" value="1"/>
</dbReference>
<evidence type="ECO:0000313" key="5">
    <source>
        <dbReference type="EnsemblPlants" id="KEH18229"/>
    </source>
</evidence>
<name>A0A072TL40_MEDTR</name>
<dbReference type="AlphaFoldDB" id="A0A072TL40"/>
<dbReference type="GO" id="GO:0004713">
    <property type="term" value="F:protein tyrosine kinase activity"/>
    <property type="evidence" value="ECO:0007669"/>
    <property type="project" value="InterPro"/>
</dbReference>
<evidence type="ECO:0000256" key="1">
    <source>
        <dbReference type="PROSITE-ProRule" id="PRU10141"/>
    </source>
</evidence>
<keyword evidence="2" id="KW-0472">Membrane</keyword>
<dbReference type="InterPro" id="IPR020635">
    <property type="entry name" value="Tyr_kinase_cat_dom"/>
</dbReference>
<evidence type="ECO:0000313" key="4">
    <source>
        <dbReference type="EMBL" id="KEH18229.1"/>
    </source>
</evidence>
<keyword evidence="6" id="KW-1185">Reference proteome</keyword>
<dbReference type="PANTHER" id="PTHR45631:SF202">
    <property type="entry name" value="SENESCENCE-INDUCED RECEPTOR-LIKE SERINE_THREONINE-PROTEIN KINASE"/>
    <property type="match status" value="1"/>
</dbReference>
<dbReference type="InterPro" id="IPR001245">
    <property type="entry name" value="Ser-Thr/Tyr_kinase_cat_dom"/>
</dbReference>
<evidence type="ECO:0000259" key="3">
    <source>
        <dbReference type="PROSITE" id="PS50011"/>
    </source>
</evidence>
<protein>
    <submittedName>
        <fullName evidence="4">Receptor-like kinase</fullName>
    </submittedName>
</protein>
<dbReference type="FunFam" id="3.30.200.20:FF:000394">
    <property type="entry name" value="Leucine-rich repeat receptor-like protein kinase"/>
    <property type="match status" value="1"/>
</dbReference>
<keyword evidence="2" id="KW-0812">Transmembrane</keyword>
<dbReference type="InterPro" id="IPR011009">
    <property type="entry name" value="Kinase-like_dom_sf"/>
</dbReference>
<dbReference type="PROSITE" id="PS00107">
    <property type="entry name" value="PROTEIN_KINASE_ATP"/>
    <property type="match status" value="1"/>
</dbReference>
<keyword evidence="4" id="KW-0418">Kinase</keyword>
<feature type="binding site" evidence="1">
    <location>
        <position position="118"/>
    </location>
    <ligand>
        <name>ATP</name>
        <dbReference type="ChEBI" id="CHEBI:30616"/>
    </ligand>
</feature>
<dbReference type="GO" id="GO:0005524">
    <property type="term" value="F:ATP binding"/>
    <property type="evidence" value="ECO:0007669"/>
    <property type="project" value="UniProtKB-UniRule"/>
</dbReference>
<reference evidence="4 6" key="1">
    <citation type="journal article" date="2011" name="Nature">
        <title>The Medicago genome provides insight into the evolution of rhizobial symbioses.</title>
        <authorList>
            <person name="Young N.D."/>
            <person name="Debelle F."/>
            <person name="Oldroyd G.E."/>
            <person name="Geurts R."/>
            <person name="Cannon S.B."/>
            <person name="Udvardi M.K."/>
            <person name="Benedito V.A."/>
            <person name="Mayer K.F."/>
            <person name="Gouzy J."/>
            <person name="Schoof H."/>
            <person name="Van de Peer Y."/>
            <person name="Proost S."/>
            <person name="Cook D.R."/>
            <person name="Meyers B.C."/>
            <person name="Spannagl M."/>
            <person name="Cheung F."/>
            <person name="De Mita S."/>
            <person name="Krishnakumar V."/>
            <person name="Gundlach H."/>
            <person name="Zhou S."/>
            <person name="Mudge J."/>
            <person name="Bharti A.K."/>
            <person name="Murray J.D."/>
            <person name="Naoumkina M.A."/>
            <person name="Rosen B."/>
            <person name="Silverstein K.A."/>
            <person name="Tang H."/>
            <person name="Rombauts S."/>
            <person name="Zhao P.X."/>
            <person name="Zhou P."/>
            <person name="Barbe V."/>
            <person name="Bardou P."/>
            <person name="Bechner M."/>
            <person name="Bellec A."/>
            <person name="Berger A."/>
            <person name="Berges H."/>
            <person name="Bidwell S."/>
            <person name="Bisseling T."/>
            <person name="Choisne N."/>
            <person name="Couloux A."/>
            <person name="Denny R."/>
            <person name="Deshpande S."/>
            <person name="Dai X."/>
            <person name="Doyle J.J."/>
            <person name="Dudez A.M."/>
            <person name="Farmer A.D."/>
            <person name="Fouteau S."/>
            <person name="Franken C."/>
            <person name="Gibelin C."/>
            <person name="Gish J."/>
            <person name="Goldstein S."/>
            <person name="Gonzalez A.J."/>
            <person name="Green P.J."/>
            <person name="Hallab A."/>
            <person name="Hartog M."/>
            <person name="Hua A."/>
            <person name="Humphray S.J."/>
            <person name="Jeong D.H."/>
            <person name="Jing Y."/>
            <person name="Jocker A."/>
            <person name="Kenton S.M."/>
            <person name="Kim D.J."/>
            <person name="Klee K."/>
            <person name="Lai H."/>
            <person name="Lang C."/>
            <person name="Lin S."/>
            <person name="Macmil S.L."/>
            <person name="Magdelenat G."/>
            <person name="Matthews L."/>
            <person name="McCorrison J."/>
            <person name="Monaghan E.L."/>
            <person name="Mun J.H."/>
            <person name="Najar F.Z."/>
            <person name="Nicholson C."/>
            <person name="Noirot C."/>
            <person name="O'Bleness M."/>
            <person name="Paule C.R."/>
            <person name="Poulain J."/>
            <person name="Prion F."/>
            <person name="Qin B."/>
            <person name="Qu C."/>
            <person name="Retzel E.F."/>
            <person name="Riddle C."/>
            <person name="Sallet E."/>
            <person name="Samain S."/>
            <person name="Samson N."/>
            <person name="Sanders I."/>
            <person name="Saurat O."/>
            <person name="Scarpelli C."/>
            <person name="Schiex T."/>
            <person name="Segurens B."/>
            <person name="Severin A.J."/>
            <person name="Sherrier D.J."/>
            <person name="Shi R."/>
            <person name="Sims S."/>
            <person name="Singer S.R."/>
            <person name="Sinharoy S."/>
            <person name="Sterck L."/>
            <person name="Viollet A."/>
            <person name="Wang B.B."/>
            <person name="Wang K."/>
            <person name="Wang M."/>
            <person name="Wang X."/>
            <person name="Warfsmann J."/>
            <person name="Weissenbach J."/>
            <person name="White D.D."/>
            <person name="White J.D."/>
            <person name="Wiley G.B."/>
            <person name="Wincker P."/>
            <person name="Xing Y."/>
            <person name="Yang L."/>
            <person name="Yao Z."/>
            <person name="Ying F."/>
            <person name="Zhai J."/>
            <person name="Zhou L."/>
            <person name="Zuber A."/>
            <person name="Denarie J."/>
            <person name="Dixon R.A."/>
            <person name="May G.D."/>
            <person name="Schwartz D.C."/>
            <person name="Rogers J."/>
            <person name="Quetier F."/>
            <person name="Town C.D."/>
            <person name="Roe B.A."/>
        </authorList>
    </citation>
    <scope>NUCLEOTIDE SEQUENCE [LARGE SCALE GENOMIC DNA]</scope>
    <source>
        <strain evidence="4">A17</strain>
        <strain evidence="5 6">cv. Jemalong A17</strain>
    </source>
</reference>
<evidence type="ECO:0000256" key="2">
    <source>
        <dbReference type="SAM" id="Phobius"/>
    </source>
</evidence>
<keyword evidence="1" id="KW-0547">Nucleotide-binding</keyword>
<dbReference type="ExpressionAtlas" id="A0A072TL40">
    <property type="expression patterns" value="differential"/>
</dbReference>
<proteinExistence type="predicted"/>
<organism evidence="4 6">
    <name type="scientific">Medicago truncatula</name>
    <name type="common">Barrel medic</name>
    <name type="synonym">Medicago tribuloides</name>
    <dbReference type="NCBI Taxonomy" id="3880"/>
    <lineage>
        <taxon>Eukaryota</taxon>
        <taxon>Viridiplantae</taxon>
        <taxon>Streptophyta</taxon>
        <taxon>Embryophyta</taxon>
        <taxon>Tracheophyta</taxon>
        <taxon>Spermatophyta</taxon>
        <taxon>Magnoliopsida</taxon>
        <taxon>eudicotyledons</taxon>
        <taxon>Gunneridae</taxon>
        <taxon>Pentapetalae</taxon>
        <taxon>rosids</taxon>
        <taxon>fabids</taxon>
        <taxon>Fabales</taxon>
        <taxon>Fabaceae</taxon>
        <taxon>Papilionoideae</taxon>
        <taxon>50 kb inversion clade</taxon>
        <taxon>NPAAA clade</taxon>
        <taxon>Hologalegina</taxon>
        <taxon>IRL clade</taxon>
        <taxon>Trifolieae</taxon>
        <taxon>Medicago</taxon>
    </lineage>
</organism>
<dbReference type="OrthoDB" id="2013020at2759"/>
<reference evidence="4 6" key="2">
    <citation type="journal article" date="2014" name="BMC Genomics">
        <title>An improved genome release (version Mt4.0) for the model legume Medicago truncatula.</title>
        <authorList>
            <person name="Tang H."/>
            <person name="Krishnakumar V."/>
            <person name="Bidwell S."/>
            <person name="Rosen B."/>
            <person name="Chan A."/>
            <person name="Zhou S."/>
            <person name="Gentzbittel L."/>
            <person name="Childs K.L."/>
            <person name="Yandell M."/>
            <person name="Gundlach H."/>
            <person name="Mayer K.F."/>
            <person name="Schwartz D.C."/>
            <person name="Town C.D."/>
        </authorList>
    </citation>
    <scope>GENOME REANNOTATION</scope>
    <source>
        <strain evidence="4">A17</strain>
        <strain evidence="5 6">cv. Jemalong A17</strain>
    </source>
</reference>
<dbReference type="EMBL" id="CM001224">
    <property type="protein sequence ID" value="KEH18229.1"/>
    <property type="molecule type" value="Genomic_DNA"/>
</dbReference>